<feature type="compositionally biased region" description="Polar residues" evidence="1">
    <location>
        <begin position="67"/>
        <end position="76"/>
    </location>
</feature>
<protein>
    <submittedName>
        <fullName evidence="2">Uncharacterized protein</fullName>
    </submittedName>
</protein>
<dbReference type="AlphaFoldDB" id="A0A6A6GA41"/>
<evidence type="ECO:0000256" key="1">
    <source>
        <dbReference type="SAM" id="MobiDB-lite"/>
    </source>
</evidence>
<gene>
    <name evidence="2" type="ORF">BDZ85DRAFT_128380</name>
</gene>
<sequence>MSLVSCSWVCSSSERPIAFAIPEREPHMQGKESPATAETRRSSATSSTSPVSMLHMSRQTHEPMADSVQNHDIVQS</sequence>
<keyword evidence="3" id="KW-1185">Reference proteome</keyword>
<feature type="compositionally biased region" description="Low complexity" evidence="1">
    <location>
        <begin position="33"/>
        <end position="52"/>
    </location>
</feature>
<accession>A0A6A6GA41</accession>
<organism evidence="2 3">
    <name type="scientific">Elsinoe ampelina</name>
    <dbReference type="NCBI Taxonomy" id="302913"/>
    <lineage>
        <taxon>Eukaryota</taxon>
        <taxon>Fungi</taxon>
        <taxon>Dikarya</taxon>
        <taxon>Ascomycota</taxon>
        <taxon>Pezizomycotina</taxon>
        <taxon>Dothideomycetes</taxon>
        <taxon>Dothideomycetidae</taxon>
        <taxon>Myriangiales</taxon>
        <taxon>Elsinoaceae</taxon>
        <taxon>Elsinoe</taxon>
    </lineage>
</organism>
<evidence type="ECO:0000313" key="3">
    <source>
        <dbReference type="Proteomes" id="UP000799538"/>
    </source>
</evidence>
<dbReference type="EMBL" id="ML992508">
    <property type="protein sequence ID" value="KAF2222458.1"/>
    <property type="molecule type" value="Genomic_DNA"/>
</dbReference>
<feature type="region of interest" description="Disordered" evidence="1">
    <location>
        <begin position="20"/>
        <end position="76"/>
    </location>
</feature>
<reference evidence="3" key="1">
    <citation type="journal article" date="2020" name="Stud. Mycol.">
        <title>101 Dothideomycetes genomes: A test case for predicting lifestyles and emergence of pathogens.</title>
        <authorList>
            <person name="Haridas S."/>
            <person name="Albert R."/>
            <person name="Binder M."/>
            <person name="Bloem J."/>
            <person name="LaButti K."/>
            <person name="Salamov A."/>
            <person name="Andreopoulos B."/>
            <person name="Baker S."/>
            <person name="Barry K."/>
            <person name="Bills G."/>
            <person name="Bluhm B."/>
            <person name="Cannon C."/>
            <person name="Castanera R."/>
            <person name="Culley D."/>
            <person name="Daum C."/>
            <person name="Ezra D."/>
            <person name="Gonzalez J."/>
            <person name="Henrissat B."/>
            <person name="Kuo A."/>
            <person name="Liang C."/>
            <person name="Lipzen A."/>
            <person name="Lutzoni F."/>
            <person name="Magnuson J."/>
            <person name="Mondo S."/>
            <person name="Nolan M."/>
            <person name="Ohm R."/>
            <person name="Pangilinan J."/>
            <person name="Park H.-J."/>
            <person name="Ramirez L."/>
            <person name="Alfaro M."/>
            <person name="Sun H."/>
            <person name="Tritt A."/>
            <person name="Yoshinaga Y."/>
            <person name="Zwiers L.-H."/>
            <person name="Turgeon B."/>
            <person name="Goodwin S."/>
            <person name="Spatafora J."/>
            <person name="Crous P."/>
            <person name="Grigoriev I."/>
        </authorList>
    </citation>
    <scope>NUCLEOTIDE SEQUENCE [LARGE SCALE GENOMIC DNA]</scope>
    <source>
        <strain evidence="3">CECT 20119</strain>
    </source>
</reference>
<proteinExistence type="predicted"/>
<name>A0A6A6GA41_9PEZI</name>
<evidence type="ECO:0000313" key="2">
    <source>
        <dbReference type="EMBL" id="KAF2222458.1"/>
    </source>
</evidence>
<dbReference type="Proteomes" id="UP000799538">
    <property type="component" value="Unassembled WGS sequence"/>
</dbReference>